<evidence type="ECO:0000256" key="1">
    <source>
        <dbReference type="ARBA" id="ARBA00004123"/>
    </source>
</evidence>
<keyword evidence="6" id="KW-0539">Nucleus</keyword>
<gene>
    <name evidence="9" type="primary">LOC103119110</name>
</gene>
<protein>
    <recommendedName>
        <fullName evidence="7">Protein dpy-30 homolog</fullName>
    </recommendedName>
</protein>
<name>A0ABM3Y7D5_ERIEU</name>
<dbReference type="InterPro" id="IPR007858">
    <property type="entry name" value="Dpy-30_motif"/>
</dbReference>
<dbReference type="Pfam" id="PF05186">
    <property type="entry name" value="Dpy-30"/>
    <property type="match status" value="1"/>
</dbReference>
<dbReference type="PANTHER" id="PTHR23356">
    <property type="entry name" value="DPY30-RELATED"/>
    <property type="match status" value="1"/>
</dbReference>
<dbReference type="GeneID" id="103119110"/>
<evidence type="ECO:0000256" key="6">
    <source>
        <dbReference type="ARBA" id="ARBA00023242"/>
    </source>
</evidence>
<evidence type="ECO:0000256" key="4">
    <source>
        <dbReference type="ARBA" id="ARBA00023015"/>
    </source>
</evidence>
<comment type="similarity">
    <text evidence="2">Belongs to the dpy-30 family.</text>
</comment>
<dbReference type="InterPro" id="IPR049629">
    <property type="entry name" value="DPY30_SDC1_DD"/>
</dbReference>
<keyword evidence="5" id="KW-0804">Transcription</keyword>
<dbReference type="InterPro" id="IPR037856">
    <property type="entry name" value="Sdc1/DPY30"/>
</dbReference>
<evidence type="ECO:0000313" key="8">
    <source>
        <dbReference type="Proteomes" id="UP001652624"/>
    </source>
</evidence>
<dbReference type="Gene3D" id="1.20.890.10">
    <property type="entry name" value="cAMP-dependent protein kinase regulatory subunit, dimerization-anchoring domain"/>
    <property type="match status" value="1"/>
</dbReference>
<evidence type="ECO:0000256" key="2">
    <source>
        <dbReference type="ARBA" id="ARBA00010849"/>
    </source>
</evidence>
<keyword evidence="8" id="KW-1185">Reference proteome</keyword>
<keyword evidence="3" id="KW-0156">Chromatin regulator</keyword>
<accession>A0ABM3Y7D5</accession>
<dbReference type="Proteomes" id="UP001652624">
    <property type="component" value="Chromosome 11"/>
</dbReference>
<keyword evidence="4" id="KW-0805">Transcription regulation</keyword>
<proteinExistence type="inferred from homology"/>
<sequence>MEPEQILEGQTQVAKNPYTKYGLTNNVERIVENETINAEKSSKQKVDLHSLPTHAYLDQTVVLILLQGLAMLAKERPPNPIEFLASYLLKYKAQFEDRN</sequence>
<organism evidence="8 9">
    <name type="scientific">Erinaceus europaeus</name>
    <name type="common">Western European hedgehog</name>
    <dbReference type="NCBI Taxonomy" id="9365"/>
    <lineage>
        <taxon>Eukaryota</taxon>
        <taxon>Metazoa</taxon>
        <taxon>Chordata</taxon>
        <taxon>Craniata</taxon>
        <taxon>Vertebrata</taxon>
        <taxon>Euteleostomi</taxon>
        <taxon>Mammalia</taxon>
        <taxon>Eutheria</taxon>
        <taxon>Laurasiatheria</taxon>
        <taxon>Eulipotyphla</taxon>
        <taxon>Erinaceidae</taxon>
        <taxon>Erinaceinae</taxon>
        <taxon>Erinaceus</taxon>
    </lineage>
</organism>
<dbReference type="CDD" id="cd22965">
    <property type="entry name" value="DD_DPY30_SDC1"/>
    <property type="match status" value="1"/>
</dbReference>
<evidence type="ECO:0000313" key="9">
    <source>
        <dbReference type="RefSeq" id="XP_060056974.1"/>
    </source>
</evidence>
<comment type="subcellular location">
    <subcellularLocation>
        <location evidence="1">Nucleus</location>
    </subcellularLocation>
</comment>
<dbReference type="RefSeq" id="XP_060056974.1">
    <property type="nucleotide sequence ID" value="XM_060200991.1"/>
</dbReference>
<reference evidence="9" key="1">
    <citation type="submission" date="2025-08" db="UniProtKB">
        <authorList>
            <consortium name="RefSeq"/>
        </authorList>
    </citation>
    <scope>IDENTIFICATION</scope>
</reference>
<evidence type="ECO:0000256" key="3">
    <source>
        <dbReference type="ARBA" id="ARBA00022853"/>
    </source>
</evidence>
<evidence type="ECO:0000256" key="5">
    <source>
        <dbReference type="ARBA" id="ARBA00023163"/>
    </source>
</evidence>
<evidence type="ECO:0000256" key="7">
    <source>
        <dbReference type="ARBA" id="ARBA00044172"/>
    </source>
</evidence>
<dbReference type="PANTHER" id="PTHR23356:SF16">
    <property type="entry name" value="DPY30 DOMAIN CONTAINING 2"/>
    <property type="match status" value="1"/>
</dbReference>